<feature type="transmembrane region" description="Helical" evidence="4">
    <location>
        <begin position="170"/>
        <end position="188"/>
    </location>
</feature>
<dbReference type="RefSeq" id="WP_382168278.1">
    <property type="nucleotide sequence ID" value="NZ_JBHTBR010000005.1"/>
</dbReference>
<evidence type="ECO:0000259" key="5">
    <source>
        <dbReference type="PROSITE" id="PS50850"/>
    </source>
</evidence>
<feature type="transmembrane region" description="Helical" evidence="4">
    <location>
        <begin position="21"/>
        <end position="44"/>
    </location>
</feature>
<feature type="transmembrane region" description="Helical" evidence="4">
    <location>
        <begin position="209"/>
        <end position="231"/>
    </location>
</feature>
<gene>
    <name evidence="6" type="ORF">ACFQS8_13620</name>
</gene>
<reference evidence="7" key="1">
    <citation type="journal article" date="2019" name="Int. J. Syst. Evol. Microbiol.">
        <title>The Global Catalogue of Microorganisms (GCM) 10K type strain sequencing project: providing services to taxonomists for standard genome sequencing and annotation.</title>
        <authorList>
            <consortium name="The Broad Institute Genomics Platform"/>
            <consortium name="The Broad Institute Genome Sequencing Center for Infectious Disease"/>
            <person name="Wu L."/>
            <person name="Ma J."/>
        </authorList>
    </citation>
    <scope>NUCLEOTIDE SEQUENCE [LARGE SCALE GENOMIC DNA]</scope>
    <source>
        <strain evidence="7">CCUG 51308</strain>
    </source>
</reference>
<organism evidence="6 7">
    <name type="scientific">Hirschia litorea</name>
    <dbReference type="NCBI Taxonomy" id="1199156"/>
    <lineage>
        <taxon>Bacteria</taxon>
        <taxon>Pseudomonadati</taxon>
        <taxon>Pseudomonadota</taxon>
        <taxon>Alphaproteobacteria</taxon>
        <taxon>Hyphomonadales</taxon>
        <taxon>Hyphomonadaceae</taxon>
        <taxon>Hirschia</taxon>
    </lineage>
</organism>
<evidence type="ECO:0000256" key="1">
    <source>
        <dbReference type="ARBA" id="ARBA00022692"/>
    </source>
</evidence>
<sequence>MPIDYRAATTHLNETLAGYRNVLAVVTGLTILQAAMASLAIVVAFNLRDSGLSNSILGMVAASFAGGFLVGTRTSPKEISRIGHIRAYVLFATISVIAGLAFGLGINGVGWAIIQFILGLCCAGLLTAGESWVSDAAPETQRGSILSFYHMVSKLGAIAGPFLISGLASGLPGFMIIAALFAASIIPVTRTNRAQPALSTAEPFGPRRIYKIAPASAIAAFTAGAVNNSIAQLYPIFTASVSGTSDMGFTAQFNAALLAGAMIALWPAGLISDRIDRRYVLSALGFIGGGSAIGLFFAANNQAQNATLIWAFLFGAGSLSYYAVAVAHAADKSKSGQATSMMAGILMIWGFGSVLGPILAGFAMSSPLGAAGLFIFAAIALIALGLSMFTRAVWSDAVAEEDKEPFGVAPATSLAIAELDPRGDDEQLELFPLNPEPHPQ</sequence>
<dbReference type="Proteomes" id="UP001596492">
    <property type="component" value="Unassembled WGS sequence"/>
</dbReference>
<feature type="transmembrane region" description="Helical" evidence="4">
    <location>
        <begin position="309"/>
        <end position="330"/>
    </location>
</feature>
<comment type="caution">
    <text evidence="6">The sequence shown here is derived from an EMBL/GenBank/DDBJ whole genome shotgun (WGS) entry which is preliminary data.</text>
</comment>
<dbReference type="SUPFAM" id="SSF103473">
    <property type="entry name" value="MFS general substrate transporter"/>
    <property type="match status" value="1"/>
</dbReference>
<keyword evidence="3 4" id="KW-0472">Membrane</keyword>
<feature type="transmembrane region" description="Helical" evidence="4">
    <location>
        <begin position="370"/>
        <end position="389"/>
    </location>
</feature>
<dbReference type="InterPro" id="IPR011701">
    <property type="entry name" value="MFS"/>
</dbReference>
<keyword evidence="2 4" id="KW-1133">Transmembrane helix</keyword>
<evidence type="ECO:0000313" key="7">
    <source>
        <dbReference type="Proteomes" id="UP001596492"/>
    </source>
</evidence>
<dbReference type="InterPro" id="IPR020846">
    <property type="entry name" value="MFS_dom"/>
</dbReference>
<evidence type="ECO:0000256" key="4">
    <source>
        <dbReference type="SAM" id="Phobius"/>
    </source>
</evidence>
<feature type="transmembrane region" description="Helical" evidence="4">
    <location>
        <begin position="342"/>
        <end position="364"/>
    </location>
</feature>
<dbReference type="EMBL" id="JBHTBR010000005">
    <property type="protein sequence ID" value="MFC7292665.1"/>
    <property type="molecule type" value="Genomic_DNA"/>
</dbReference>
<evidence type="ECO:0000313" key="6">
    <source>
        <dbReference type="EMBL" id="MFC7292665.1"/>
    </source>
</evidence>
<feature type="transmembrane region" description="Helical" evidence="4">
    <location>
        <begin position="251"/>
        <end position="272"/>
    </location>
</feature>
<feature type="domain" description="Major facilitator superfamily (MFS) profile" evidence="5">
    <location>
        <begin position="21"/>
        <end position="395"/>
    </location>
</feature>
<proteinExistence type="predicted"/>
<feature type="transmembrane region" description="Helical" evidence="4">
    <location>
        <begin position="56"/>
        <end position="75"/>
    </location>
</feature>
<feature type="transmembrane region" description="Helical" evidence="4">
    <location>
        <begin position="145"/>
        <end position="164"/>
    </location>
</feature>
<dbReference type="PANTHER" id="PTHR23521:SF2">
    <property type="entry name" value="TRANSPORTER MFS SUPERFAMILY"/>
    <property type="match status" value="1"/>
</dbReference>
<feature type="transmembrane region" description="Helical" evidence="4">
    <location>
        <begin position="279"/>
        <end position="297"/>
    </location>
</feature>
<evidence type="ECO:0000256" key="2">
    <source>
        <dbReference type="ARBA" id="ARBA00022989"/>
    </source>
</evidence>
<feature type="transmembrane region" description="Helical" evidence="4">
    <location>
        <begin position="112"/>
        <end position="133"/>
    </location>
</feature>
<feature type="transmembrane region" description="Helical" evidence="4">
    <location>
        <begin position="87"/>
        <end position="106"/>
    </location>
</feature>
<accession>A0ABW2IPF2</accession>
<name>A0ABW2IPF2_9PROT</name>
<keyword evidence="1 4" id="KW-0812">Transmembrane</keyword>
<evidence type="ECO:0000256" key="3">
    <source>
        <dbReference type="ARBA" id="ARBA00023136"/>
    </source>
</evidence>
<dbReference type="InterPro" id="IPR036259">
    <property type="entry name" value="MFS_trans_sf"/>
</dbReference>
<dbReference type="PANTHER" id="PTHR23521">
    <property type="entry name" value="TRANSPORTER MFS SUPERFAMILY"/>
    <property type="match status" value="1"/>
</dbReference>
<dbReference type="PROSITE" id="PS50850">
    <property type="entry name" value="MFS"/>
    <property type="match status" value="1"/>
</dbReference>
<keyword evidence="7" id="KW-1185">Reference proteome</keyword>
<dbReference type="Pfam" id="PF07690">
    <property type="entry name" value="MFS_1"/>
    <property type="match status" value="1"/>
</dbReference>
<dbReference type="Gene3D" id="1.20.1250.20">
    <property type="entry name" value="MFS general substrate transporter like domains"/>
    <property type="match status" value="2"/>
</dbReference>
<protein>
    <submittedName>
        <fullName evidence="6">MFS transporter</fullName>
    </submittedName>
</protein>